<sequence length="282" mass="31828">MIKGTLVIVPVYNEEKFLTCFLNSIVSQTILPLSVILVDDNSTDNSAAIIKGFETKYTFIKYVYNASGVGKVQGKKVIHAFNYGLSFVDLSKYSIISKIDADLELPCNYFEMVLDCFSSDSTIGIVGGRIIEFHGEQWVSTNQANYHIRGALKSYRVSCFQDIGGLMPVLGWDGLDEMKAMYLGWGTKIVELDVKHFRPAASDYNSLDLAYNVGRSNYLNGGNLFLAFVRSFIKSVRSNNLLLGYTFFKGYFSEYSKSSPKYVDDQLASFINKFHLKRIFKF</sequence>
<accession>A0A2W7RTJ4</accession>
<dbReference type="Gene3D" id="3.90.550.10">
    <property type="entry name" value="Spore Coat Polysaccharide Biosynthesis Protein SpsA, Chain A"/>
    <property type="match status" value="1"/>
</dbReference>
<evidence type="ECO:0000259" key="1">
    <source>
        <dbReference type="Pfam" id="PF00535"/>
    </source>
</evidence>
<dbReference type="Proteomes" id="UP000248882">
    <property type="component" value="Unassembled WGS sequence"/>
</dbReference>
<proteinExistence type="predicted"/>
<dbReference type="Pfam" id="PF00535">
    <property type="entry name" value="Glycos_transf_2"/>
    <property type="match status" value="1"/>
</dbReference>
<gene>
    <name evidence="2" type="ORF">LV85_01535</name>
</gene>
<evidence type="ECO:0000313" key="3">
    <source>
        <dbReference type="Proteomes" id="UP000248882"/>
    </source>
</evidence>
<protein>
    <submittedName>
        <fullName evidence="2">Glycosyltransferase involved in cell wall biosynthesis</fullName>
    </submittedName>
</protein>
<dbReference type="OrthoDB" id="6307329at2"/>
<comment type="caution">
    <text evidence="2">The sequence shown here is derived from an EMBL/GenBank/DDBJ whole genome shotgun (WGS) entry which is preliminary data.</text>
</comment>
<organism evidence="2 3">
    <name type="scientific">Algoriphagus chordae</name>
    <dbReference type="NCBI Taxonomy" id="237019"/>
    <lineage>
        <taxon>Bacteria</taxon>
        <taxon>Pseudomonadati</taxon>
        <taxon>Bacteroidota</taxon>
        <taxon>Cytophagia</taxon>
        <taxon>Cytophagales</taxon>
        <taxon>Cyclobacteriaceae</taxon>
        <taxon>Algoriphagus</taxon>
    </lineage>
</organism>
<dbReference type="PANTHER" id="PTHR22916">
    <property type="entry name" value="GLYCOSYLTRANSFERASE"/>
    <property type="match status" value="1"/>
</dbReference>
<dbReference type="InterPro" id="IPR001173">
    <property type="entry name" value="Glyco_trans_2-like"/>
</dbReference>
<name>A0A2W7RTJ4_9BACT</name>
<dbReference type="CDD" id="cd00761">
    <property type="entry name" value="Glyco_tranf_GTA_type"/>
    <property type="match status" value="1"/>
</dbReference>
<dbReference type="SUPFAM" id="SSF53448">
    <property type="entry name" value="Nucleotide-diphospho-sugar transferases"/>
    <property type="match status" value="1"/>
</dbReference>
<feature type="domain" description="Glycosyltransferase 2-like" evidence="1">
    <location>
        <begin position="7"/>
        <end position="143"/>
    </location>
</feature>
<dbReference type="RefSeq" id="WP_111317821.1">
    <property type="nucleotide sequence ID" value="NZ_QKZT01000005.1"/>
</dbReference>
<dbReference type="AlphaFoldDB" id="A0A2W7RTJ4"/>
<dbReference type="PANTHER" id="PTHR22916:SF3">
    <property type="entry name" value="UDP-GLCNAC:BETAGAL BETA-1,3-N-ACETYLGLUCOSAMINYLTRANSFERASE-LIKE PROTEIN 1"/>
    <property type="match status" value="1"/>
</dbReference>
<dbReference type="GO" id="GO:0016758">
    <property type="term" value="F:hexosyltransferase activity"/>
    <property type="evidence" value="ECO:0007669"/>
    <property type="project" value="UniProtKB-ARBA"/>
</dbReference>
<reference evidence="2 3" key="1">
    <citation type="submission" date="2018-06" db="EMBL/GenBank/DDBJ databases">
        <title>Genomic Encyclopedia of Archaeal and Bacterial Type Strains, Phase II (KMG-II): from individual species to whole genera.</title>
        <authorList>
            <person name="Goeker M."/>
        </authorList>
    </citation>
    <scope>NUCLEOTIDE SEQUENCE [LARGE SCALE GENOMIC DNA]</scope>
    <source>
        <strain evidence="2 3">DSM 19830</strain>
    </source>
</reference>
<evidence type="ECO:0000313" key="2">
    <source>
        <dbReference type="EMBL" id="PZX54195.1"/>
    </source>
</evidence>
<keyword evidence="3" id="KW-1185">Reference proteome</keyword>
<keyword evidence="2" id="KW-0808">Transferase</keyword>
<dbReference type="EMBL" id="QKZT01000005">
    <property type="protein sequence ID" value="PZX54195.1"/>
    <property type="molecule type" value="Genomic_DNA"/>
</dbReference>
<dbReference type="InterPro" id="IPR029044">
    <property type="entry name" value="Nucleotide-diphossugar_trans"/>
</dbReference>